<evidence type="ECO:0000256" key="3">
    <source>
        <dbReference type="ARBA" id="ARBA00023315"/>
    </source>
</evidence>
<sequence length="449" mass="49604">METQIIARECIKPSSPTPLHLKYYKLCLLDQYPNHYYAPRYLFYPFNLSGMADIGAIVSKRLQLLKQSLSETLVRYYPLAGKMTDNYSVDCNDEGVYFVEARALISLNEFLSKPDLSLIFNKFFPADGNDQSGQIAAAHAAKVEVTSFACGGLVVCAGISHMIGDGTTFSSFMKSWAATSRKTLEEAVCRPSFDASSLFPPRDAYPREATAKAQFARFKKPGRFVTRRFVFEAKAIVDLKAKATSSSVQHPTRVEVVSAILSKCIMTAVKTKTGSHKPTLLTHAVNLRRKARPPLPAHLVGNIICHANTLCTDDEADLDGLVSLLREAITKPDADFVRSLQGAGGFRNYFQALKDEDEEYADVKDRITFTSSSSFGFYEIDFGWGKPIWVGLAGFGGSIISFATTVVLMNTRLGDGIEAYVFLLEDYMNFLQVDKELLAFATLDPSPLG</sequence>
<reference evidence="4 5" key="1">
    <citation type="submission" date="2024-05" db="EMBL/GenBank/DDBJ databases">
        <title>Haplotype-resolved chromosome-level genome assembly of Huyou (Citrus changshanensis).</title>
        <authorList>
            <person name="Miao C."/>
            <person name="Chen W."/>
            <person name="Wu Y."/>
            <person name="Wang L."/>
            <person name="Zhao S."/>
            <person name="Grierson D."/>
            <person name="Xu C."/>
            <person name="Chen K."/>
        </authorList>
    </citation>
    <scope>NUCLEOTIDE SEQUENCE [LARGE SCALE GENOMIC DNA]</scope>
    <source>
        <strain evidence="4">01-14</strain>
        <tissue evidence="4">Leaf</tissue>
    </source>
</reference>
<organism evidence="4 5">
    <name type="scientific">Citrus x changshan-huyou</name>
    <dbReference type="NCBI Taxonomy" id="2935761"/>
    <lineage>
        <taxon>Eukaryota</taxon>
        <taxon>Viridiplantae</taxon>
        <taxon>Streptophyta</taxon>
        <taxon>Embryophyta</taxon>
        <taxon>Tracheophyta</taxon>
        <taxon>Spermatophyta</taxon>
        <taxon>Magnoliopsida</taxon>
        <taxon>eudicotyledons</taxon>
        <taxon>Gunneridae</taxon>
        <taxon>Pentapetalae</taxon>
        <taxon>rosids</taxon>
        <taxon>malvids</taxon>
        <taxon>Sapindales</taxon>
        <taxon>Rutaceae</taxon>
        <taxon>Aurantioideae</taxon>
        <taxon>Citrus</taxon>
    </lineage>
</organism>
<dbReference type="GO" id="GO:0016746">
    <property type="term" value="F:acyltransferase activity"/>
    <property type="evidence" value="ECO:0007669"/>
    <property type="project" value="UniProtKB-KW"/>
</dbReference>
<evidence type="ECO:0000256" key="2">
    <source>
        <dbReference type="ARBA" id="ARBA00022679"/>
    </source>
</evidence>
<dbReference type="Pfam" id="PF02458">
    <property type="entry name" value="Transferase"/>
    <property type="match status" value="1"/>
</dbReference>
<keyword evidence="3" id="KW-0012">Acyltransferase</keyword>
<protein>
    <submittedName>
        <fullName evidence="4">Uncharacterized protein</fullName>
    </submittedName>
</protein>
<proteinExistence type="inferred from homology"/>
<comment type="caution">
    <text evidence="4">The sequence shown here is derived from an EMBL/GenBank/DDBJ whole genome shotgun (WGS) entry which is preliminary data.</text>
</comment>
<dbReference type="PANTHER" id="PTHR31623">
    <property type="entry name" value="F21J9.9"/>
    <property type="match status" value="1"/>
</dbReference>
<accession>A0AAP0MZY6</accession>
<dbReference type="InterPro" id="IPR023213">
    <property type="entry name" value="CAT-like_dom_sf"/>
</dbReference>
<dbReference type="AlphaFoldDB" id="A0AAP0MZY6"/>
<dbReference type="EMBL" id="JBCGBO010000001">
    <property type="protein sequence ID" value="KAK9230267.1"/>
    <property type="molecule type" value="Genomic_DNA"/>
</dbReference>
<name>A0AAP0MZY6_9ROSI</name>
<comment type="similarity">
    <text evidence="1">Belongs to the plant acyltransferase family.</text>
</comment>
<evidence type="ECO:0000313" key="5">
    <source>
        <dbReference type="Proteomes" id="UP001428341"/>
    </source>
</evidence>
<keyword evidence="2" id="KW-0808">Transferase</keyword>
<dbReference type="Gene3D" id="3.30.559.10">
    <property type="entry name" value="Chloramphenicol acetyltransferase-like domain"/>
    <property type="match status" value="2"/>
</dbReference>
<dbReference type="Proteomes" id="UP001428341">
    <property type="component" value="Unassembled WGS sequence"/>
</dbReference>
<evidence type="ECO:0000313" key="4">
    <source>
        <dbReference type="EMBL" id="KAK9230267.1"/>
    </source>
</evidence>
<gene>
    <name evidence="4" type="ORF">WN944_023234</name>
</gene>
<keyword evidence="5" id="KW-1185">Reference proteome</keyword>
<evidence type="ECO:0000256" key="1">
    <source>
        <dbReference type="ARBA" id="ARBA00009861"/>
    </source>
</evidence>
<dbReference type="PANTHER" id="PTHR31623:SF33">
    <property type="entry name" value="STEMMADENINE O-ACETYLTRANSFERASE-LIKE"/>
    <property type="match status" value="1"/>
</dbReference>